<feature type="transmembrane region" description="Helical" evidence="2">
    <location>
        <begin position="153"/>
        <end position="169"/>
    </location>
</feature>
<dbReference type="Proteomes" id="UP000242715">
    <property type="component" value="Unassembled WGS sequence"/>
</dbReference>
<keyword evidence="4" id="KW-1185">Reference proteome</keyword>
<keyword evidence="2" id="KW-0472">Membrane</keyword>
<dbReference type="AlphaFoldDB" id="A0A2Z6LPK7"/>
<proteinExistence type="predicted"/>
<feature type="region of interest" description="Disordered" evidence="1">
    <location>
        <begin position="13"/>
        <end position="64"/>
    </location>
</feature>
<evidence type="ECO:0000256" key="1">
    <source>
        <dbReference type="SAM" id="MobiDB-lite"/>
    </source>
</evidence>
<reference evidence="4" key="1">
    <citation type="journal article" date="2017" name="Front. Plant Sci.">
        <title>Climate Clever Clovers: New Paradigm to Reduce the Environmental Footprint of Ruminants by Breeding Low Methanogenic Forages Utilizing Haplotype Variation.</title>
        <authorList>
            <person name="Kaur P."/>
            <person name="Appels R."/>
            <person name="Bayer P.E."/>
            <person name="Keeble-Gagnere G."/>
            <person name="Wang J."/>
            <person name="Hirakawa H."/>
            <person name="Shirasawa K."/>
            <person name="Vercoe P."/>
            <person name="Stefanova K."/>
            <person name="Durmic Z."/>
            <person name="Nichols P."/>
            <person name="Revell C."/>
            <person name="Isobe S.N."/>
            <person name="Edwards D."/>
            <person name="Erskine W."/>
        </authorList>
    </citation>
    <scope>NUCLEOTIDE SEQUENCE [LARGE SCALE GENOMIC DNA]</scope>
    <source>
        <strain evidence="4">cv. Daliak</strain>
    </source>
</reference>
<gene>
    <name evidence="3" type="ORF">TSUD_32930</name>
</gene>
<feature type="compositionally biased region" description="Low complexity" evidence="1">
    <location>
        <begin position="42"/>
        <end position="64"/>
    </location>
</feature>
<organism evidence="3 4">
    <name type="scientific">Trifolium subterraneum</name>
    <name type="common">Subterranean clover</name>
    <dbReference type="NCBI Taxonomy" id="3900"/>
    <lineage>
        <taxon>Eukaryota</taxon>
        <taxon>Viridiplantae</taxon>
        <taxon>Streptophyta</taxon>
        <taxon>Embryophyta</taxon>
        <taxon>Tracheophyta</taxon>
        <taxon>Spermatophyta</taxon>
        <taxon>Magnoliopsida</taxon>
        <taxon>eudicotyledons</taxon>
        <taxon>Gunneridae</taxon>
        <taxon>Pentapetalae</taxon>
        <taxon>rosids</taxon>
        <taxon>fabids</taxon>
        <taxon>Fabales</taxon>
        <taxon>Fabaceae</taxon>
        <taxon>Papilionoideae</taxon>
        <taxon>50 kb inversion clade</taxon>
        <taxon>NPAAA clade</taxon>
        <taxon>Hologalegina</taxon>
        <taxon>IRL clade</taxon>
        <taxon>Trifolieae</taxon>
        <taxon>Trifolium</taxon>
    </lineage>
</organism>
<name>A0A2Z6LPK7_TRISU</name>
<accession>A0A2Z6LPK7</accession>
<dbReference type="EMBL" id="DF973214">
    <property type="protein sequence ID" value="GAU20546.1"/>
    <property type="molecule type" value="Genomic_DNA"/>
</dbReference>
<keyword evidence="2" id="KW-1133">Transmembrane helix</keyword>
<evidence type="ECO:0000256" key="2">
    <source>
        <dbReference type="SAM" id="Phobius"/>
    </source>
</evidence>
<feature type="transmembrane region" description="Helical" evidence="2">
    <location>
        <begin position="113"/>
        <end position="132"/>
    </location>
</feature>
<protein>
    <submittedName>
        <fullName evidence="3">Uncharacterized protein</fullName>
    </submittedName>
</protein>
<evidence type="ECO:0000313" key="4">
    <source>
        <dbReference type="Proteomes" id="UP000242715"/>
    </source>
</evidence>
<evidence type="ECO:0000313" key="3">
    <source>
        <dbReference type="EMBL" id="GAU20546.1"/>
    </source>
</evidence>
<feature type="compositionally biased region" description="Low complexity" evidence="1">
    <location>
        <begin position="18"/>
        <end position="35"/>
    </location>
</feature>
<sequence>MCIPNIALAASGGRMGGSFFSPSSKSSSSPLDSYSVPTRSRGFSYSASPEGSSFSSSSKSSSCSSSSSQGFSYSAPFNGSSSSSDSYSVPTRSKGYSGEVYVRPTNTDEFDDFYGFLVLIFSVVYWSFYFLVLKVPGFILISIINKKYYCNKYLLVFLVLSLVCGYLFQSSSEEKPPSLNVSVTFNNF</sequence>
<keyword evidence="2" id="KW-0812">Transmembrane</keyword>